<dbReference type="WBParaSite" id="HPBE_0001758201-mRNA-1">
    <property type="protein sequence ID" value="HPBE_0001758201-mRNA-1"/>
    <property type="gene ID" value="HPBE_0001758201"/>
</dbReference>
<dbReference type="AlphaFoldDB" id="A0A183G750"/>
<dbReference type="Proteomes" id="UP000050761">
    <property type="component" value="Unassembled WGS sequence"/>
</dbReference>
<accession>A0A3P8A7E5</accession>
<evidence type="ECO:0000313" key="1">
    <source>
        <dbReference type="EMBL" id="VDP09282.1"/>
    </source>
</evidence>
<proteinExistence type="predicted"/>
<organism evidence="2 3">
    <name type="scientific">Heligmosomoides polygyrus</name>
    <name type="common">Parasitic roundworm</name>
    <dbReference type="NCBI Taxonomy" id="6339"/>
    <lineage>
        <taxon>Eukaryota</taxon>
        <taxon>Metazoa</taxon>
        <taxon>Ecdysozoa</taxon>
        <taxon>Nematoda</taxon>
        <taxon>Chromadorea</taxon>
        <taxon>Rhabditida</taxon>
        <taxon>Rhabditina</taxon>
        <taxon>Rhabditomorpha</taxon>
        <taxon>Strongyloidea</taxon>
        <taxon>Heligmosomidae</taxon>
        <taxon>Heligmosomoides</taxon>
    </lineage>
</organism>
<dbReference type="EMBL" id="UZAH01030103">
    <property type="protein sequence ID" value="VDP09282.1"/>
    <property type="molecule type" value="Genomic_DNA"/>
</dbReference>
<reference evidence="1 2" key="1">
    <citation type="submission" date="2018-11" db="EMBL/GenBank/DDBJ databases">
        <authorList>
            <consortium name="Pathogen Informatics"/>
        </authorList>
    </citation>
    <scope>NUCLEOTIDE SEQUENCE [LARGE SCALE GENOMIC DNA]</scope>
</reference>
<accession>A0A183G750</accession>
<gene>
    <name evidence="1" type="ORF">HPBE_LOCUS17581</name>
</gene>
<name>A0A183G750_HELPZ</name>
<evidence type="ECO:0000313" key="3">
    <source>
        <dbReference type="WBParaSite" id="HPBE_0001758201-mRNA-1"/>
    </source>
</evidence>
<evidence type="ECO:0000313" key="2">
    <source>
        <dbReference type="Proteomes" id="UP000050761"/>
    </source>
</evidence>
<reference evidence="3" key="2">
    <citation type="submission" date="2019-09" db="UniProtKB">
        <authorList>
            <consortium name="WormBaseParasite"/>
        </authorList>
    </citation>
    <scope>IDENTIFICATION</scope>
</reference>
<keyword evidence="2" id="KW-1185">Reference proteome</keyword>
<protein>
    <submittedName>
        <fullName evidence="3">Transposase</fullName>
    </submittedName>
</protein>
<sequence>MEPSVHLACAELETRIGARESRRSYGIRDHRGPDTINRKEETNLLQRREALGTTAVETIAQWCRLRTLRRRRRINSARQSSAHDI</sequence>